<feature type="region of interest" description="Disordered" evidence="3">
    <location>
        <begin position="1"/>
        <end position="86"/>
    </location>
</feature>
<protein>
    <submittedName>
        <fullName evidence="4">Putative short-chain dehydrogenase</fullName>
    </submittedName>
</protein>
<comment type="similarity">
    <text evidence="1">Belongs to the short-chain dehydrogenases/reductases (SDR) family.</text>
</comment>
<gene>
    <name evidence="4" type="ORF">ALSL_1625</name>
</gene>
<dbReference type="PANTHER" id="PTHR48107:SF16">
    <property type="entry name" value="NADPH-DEPENDENT ALDEHYDE REDUCTASE 1, CHLOROPLASTIC"/>
    <property type="match status" value="1"/>
</dbReference>
<dbReference type="Proteomes" id="UP000270530">
    <property type="component" value="Chromosome"/>
</dbReference>
<dbReference type="PANTHER" id="PTHR48107">
    <property type="entry name" value="NADPH-DEPENDENT ALDEHYDE REDUCTASE-LIKE PROTEIN, CHLOROPLASTIC-RELATED"/>
    <property type="match status" value="1"/>
</dbReference>
<sequence length="336" mass="35718">MALKSGSKGPRATSATRRQREIQTQVEAQDQRKRATKKTSTASGKTAVQAGARAHPVNPLPRQHQHKPGQESELNPAPQFKAPDYRGSGKLEGRVAIVTGADSGIGRAVAVLFAREGADVGVMYLDEHEDAEVTRVAVEAEGRRCLLIAGDVRDAAFCKRAVRKVVNAFGRLDVLVNNAAFQEHADSLEELTDEHLDMTIRTNLYGYFHMARAALPYLGEGSSIINTGSETGLYGSAKLLDYSATKGAIHAFTLALASNLVKRGIRVNAVAPGPVWTPLNPADRDAADVEQFGSGSPMGRPAQPEEIAPAYVFLAAPSCASYISGVILPVRGGPPG</sequence>
<dbReference type="NCBIfam" id="NF005214">
    <property type="entry name" value="PRK06701.1"/>
    <property type="match status" value="1"/>
</dbReference>
<dbReference type="InterPro" id="IPR020904">
    <property type="entry name" value="Sc_DH/Rdtase_CS"/>
</dbReference>
<evidence type="ECO:0000256" key="2">
    <source>
        <dbReference type="ARBA" id="ARBA00023002"/>
    </source>
</evidence>
<reference evidence="5" key="1">
    <citation type="submission" date="2018-04" db="EMBL/GenBank/DDBJ databases">
        <authorList>
            <person name="Watanabe M."/>
            <person name="Kojima H."/>
        </authorList>
    </citation>
    <scope>NUCLEOTIDE SEQUENCE [LARGE SCALE GENOMIC DNA]</scope>
    <source>
        <strain evidence="5">Dysh456</strain>
    </source>
</reference>
<dbReference type="KEGG" id="rbd:ALSL_1625"/>
<name>A0A2Z6E703_9GAMM</name>
<accession>A0A2Z6E703</accession>
<feature type="compositionally biased region" description="Low complexity" evidence="3">
    <location>
        <begin position="38"/>
        <end position="47"/>
    </location>
</feature>
<evidence type="ECO:0000256" key="3">
    <source>
        <dbReference type="SAM" id="MobiDB-lite"/>
    </source>
</evidence>
<dbReference type="SUPFAM" id="SSF51735">
    <property type="entry name" value="NAD(P)-binding Rossmann-fold domains"/>
    <property type="match status" value="1"/>
</dbReference>
<organism evidence="4 5">
    <name type="scientific">Aerosticca soli</name>
    <dbReference type="NCBI Taxonomy" id="2010829"/>
    <lineage>
        <taxon>Bacteria</taxon>
        <taxon>Pseudomonadati</taxon>
        <taxon>Pseudomonadota</taxon>
        <taxon>Gammaproteobacteria</taxon>
        <taxon>Lysobacterales</taxon>
        <taxon>Rhodanobacteraceae</taxon>
        <taxon>Aerosticca</taxon>
    </lineage>
</organism>
<dbReference type="InterPro" id="IPR002347">
    <property type="entry name" value="SDR_fam"/>
</dbReference>
<dbReference type="AlphaFoldDB" id="A0A2Z6E703"/>
<dbReference type="PRINTS" id="PR00081">
    <property type="entry name" value="GDHRDH"/>
</dbReference>
<keyword evidence="2" id="KW-0560">Oxidoreductase</keyword>
<evidence type="ECO:0000256" key="1">
    <source>
        <dbReference type="ARBA" id="ARBA00006484"/>
    </source>
</evidence>
<dbReference type="InterPro" id="IPR036291">
    <property type="entry name" value="NAD(P)-bd_dom_sf"/>
</dbReference>
<dbReference type="Gene3D" id="3.40.50.720">
    <property type="entry name" value="NAD(P)-binding Rossmann-like Domain"/>
    <property type="match status" value="1"/>
</dbReference>
<keyword evidence="5" id="KW-1185">Reference proteome</keyword>
<evidence type="ECO:0000313" key="5">
    <source>
        <dbReference type="Proteomes" id="UP000270530"/>
    </source>
</evidence>
<proteinExistence type="inferred from homology"/>
<evidence type="ECO:0000313" key="4">
    <source>
        <dbReference type="EMBL" id="BBD80279.1"/>
    </source>
</evidence>
<dbReference type="PROSITE" id="PS00061">
    <property type="entry name" value="ADH_SHORT"/>
    <property type="match status" value="1"/>
</dbReference>
<dbReference type="Pfam" id="PF13561">
    <property type="entry name" value="adh_short_C2"/>
    <property type="match status" value="1"/>
</dbReference>
<reference evidence="5" key="2">
    <citation type="submission" date="2018-06" db="EMBL/GenBank/DDBJ databases">
        <title>Genome sequence of Rhodanobacteraceae bacterium strain Dysh456.</title>
        <authorList>
            <person name="Fukui M."/>
        </authorList>
    </citation>
    <scope>NUCLEOTIDE SEQUENCE [LARGE SCALE GENOMIC DNA]</scope>
    <source>
        <strain evidence="5">Dysh456</strain>
    </source>
</reference>
<dbReference type="GO" id="GO:0016614">
    <property type="term" value="F:oxidoreductase activity, acting on CH-OH group of donors"/>
    <property type="evidence" value="ECO:0007669"/>
    <property type="project" value="UniProtKB-ARBA"/>
</dbReference>
<dbReference type="PRINTS" id="PR00080">
    <property type="entry name" value="SDRFAMILY"/>
</dbReference>
<dbReference type="RefSeq" id="WP_174928834.1">
    <property type="nucleotide sequence ID" value="NZ_AP018560.1"/>
</dbReference>
<dbReference type="FunFam" id="3.40.50.720:FF:000084">
    <property type="entry name" value="Short-chain dehydrogenase reductase"/>
    <property type="match status" value="1"/>
</dbReference>
<dbReference type="EMBL" id="AP018560">
    <property type="protein sequence ID" value="BBD80279.1"/>
    <property type="molecule type" value="Genomic_DNA"/>
</dbReference>